<dbReference type="InterPro" id="IPR050426">
    <property type="entry name" value="Glycosyltransferase_28"/>
</dbReference>
<dbReference type="FunFam" id="3.40.50.2000:FF:000009">
    <property type="entry name" value="Sterol 3-beta-glucosyltransferase UGT80A2"/>
    <property type="match status" value="1"/>
</dbReference>
<dbReference type="Proteomes" id="UP000014137">
    <property type="component" value="Unassembled WGS sequence"/>
</dbReference>
<dbReference type="RefSeq" id="WP_005158075.1">
    <property type="nucleotide sequence ID" value="NZ_ANMG01000033.1"/>
</dbReference>
<feature type="domain" description="Glycosyltransferase family 28 N-terminal" evidence="3">
    <location>
        <begin position="3"/>
        <end position="116"/>
    </location>
</feature>
<name>M2NV93_9PSEU</name>
<evidence type="ECO:0000259" key="4">
    <source>
        <dbReference type="Pfam" id="PF06722"/>
    </source>
</evidence>
<dbReference type="GO" id="GO:0008194">
    <property type="term" value="F:UDP-glycosyltransferase activity"/>
    <property type="evidence" value="ECO:0007669"/>
    <property type="project" value="InterPro"/>
</dbReference>
<dbReference type="PANTHER" id="PTHR48050">
    <property type="entry name" value="STEROL 3-BETA-GLUCOSYLTRANSFERASE"/>
    <property type="match status" value="1"/>
</dbReference>
<dbReference type="GO" id="GO:0016758">
    <property type="term" value="F:hexosyltransferase activity"/>
    <property type="evidence" value="ECO:0007669"/>
    <property type="project" value="InterPro"/>
</dbReference>
<dbReference type="Gene3D" id="3.40.50.2000">
    <property type="entry name" value="Glycogen Phosphorylase B"/>
    <property type="match status" value="2"/>
</dbReference>
<dbReference type="AlphaFoldDB" id="M2NV93"/>
<dbReference type="GO" id="GO:0005975">
    <property type="term" value="P:carbohydrate metabolic process"/>
    <property type="evidence" value="ECO:0007669"/>
    <property type="project" value="InterPro"/>
</dbReference>
<evidence type="ECO:0000259" key="3">
    <source>
        <dbReference type="Pfam" id="PF03033"/>
    </source>
</evidence>
<keyword evidence="2" id="KW-0045">Antibiotic biosynthesis</keyword>
<dbReference type="SUPFAM" id="SSF53756">
    <property type="entry name" value="UDP-Glycosyltransferase/glycogen phosphorylase"/>
    <property type="match status" value="1"/>
</dbReference>
<dbReference type="CDD" id="cd03784">
    <property type="entry name" value="GT1_Gtf-like"/>
    <property type="match status" value="1"/>
</dbReference>
<feature type="domain" description="Erythromycin biosynthesis protein CIII-like C-terminal" evidence="4">
    <location>
        <begin position="283"/>
        <end position="371"/>
    </location>
</feature>
<dbReference type="Pfam" id="PF03033">
    <property type="entry name" value="Glyco_transf_28"/>
    <property type="match status" value="1"/>
</dbReference>
<sequence>MRVLLSMFGTRGDLEPVLALAVRLRNRGVEVRVCGPADFAERLAEFGVPMVPVGPPVRTGAGPGPGFATELIDAQFDQVPAAAEGCDVVVATGMVAVASAVRSVAEKLGIPYFYAACHPIDIRSPFDPQLRPDRDGESFALDDTDQHSLRDMRDEGLFQRFGEPVNRRRAALGLPPVDGIIDHAYTDRPWLAADPVLVPLRQGQEAVQTGSWYLVDERPLPAEVEEFLAAGTPPVYVGFGSLDAPDDAARVAIESVRAQGRRVILSRGWAELARIDDESDCLVIDEVNVQVLFGRVAAVVHHGGSGTAHVATRAGVPQIIIFQGMDQPYFAARVAELGIGVAHDGPVPTVESLSAALVTALAPETSARAKAVAEIARTDGAAAAAELVLGAVSRGMPAVSV</sequence>
<dbReference type="GO" id="GO:0033072">
    <property type="term" value="P:vancomycin biosynthetic process"/>
    <property type="evidence" value="ECO:0007669"/>
    <property type="project" value="UniProtKB-UniPathway"/>
</dbReference>
<dbReference type="Proteomes" id="UP000188551">
    <property type="component" value="Unassembled WGS sequence"/>
</dbReference>
<evidence type="ECO:0000313" key="5">
    <source>
        <dbReference type="EMBL" id="EMD26459.1"/>
    </source>
</evidence>
<reference evidence="5 7" key="1">
    <citation type="submission" date="2012-10" db="EMBL/GenBank/DDBJ databases">
        <title>Genome assembly of Amycolatopsis azurea DSM 43854.</title>
        <authorList>
            <person name="Khatri I."/>
            <person name="Kaur I."/>
            <person name="Subramanian S."/>
            <person name="Mayilraj S."/>
        </authorList>
    </citation>
    <scope>NUCLEOTIDE SEQUENCE [LARGE SCALE GENOMIC DNA]</scope>
    <source>
        <strain evidence="5 7">DSM 43854</strain>
    </source>
</reference>
<dbReference type="InterPro" id="IPR002213">
    <property type="entry name" value="UDP_glucos_trans"/>
</dbReference>
<dbReference type="UniPathway" id="UPA00162"/>
<comment type="caution">
    <text evidence="5">The sequence shown here is derived from an EMBL/GenBank/DDBJ whole genome shotgun (WGS) entry which is preliminary data.</text>
</comment>
<evidence type="ECO:0000313" key="6">
    <source>
        <dbReference type="EMBL" id="OOC02320.1"/>
    </source>
</evidence>
<keyword evidence="8" id="KW-1185">Reference proteome</keyword>
<dbReference type="PANTHER" id="PTHR48050:SF13">
    <property type="entry name" value="STEROL 3-BETA-GLUCOSYLTRANSFERASE UGT80A2"/>
    <property type="match status" value="1"/>
</dbReference>
<proteinExistence type="predicted"/>
<dbReference type="OrthoDB" id="3253247at2"/>
<dbReference type="PATRIC" id="fig|1238180.3.peg.3920"/>
<protein>
    <submittedName>
        <fullName evidence="6">Glycosyl transferase</fullName>
    </submittedName>
    <submittedName>
        <fullName evidence="5">Putative glycosyltransferase</fullName>
    </submittedName>
</protein>
<accession>M2NV93</accession>
<keyword evidence="5" id="KW-0808">Transferase</keyword>
<dbReference type="EMBL" id="ANMG01000033">
    <property type="protein sequence ID" value="EMD26459.1"/>
    <property type="molecule type" value="Genomic_DNA"/>
</dbReference>
<reference evidence="6 8" key="2">
    <citation type="submission" date="2017-02" db="EMBL/GenBank/DDBJ databases">
        <title>Amycolatopsis azurea DSM 43854 draft genome.</title>
        <authorList>
            <person name="Mayilraj S."/>
        </authorList>
    </citation>
    <scope>NUCLEOTIDE SEQUENCE [LARGE SCALE GENOMIC DNA]</scope>
    <source>
        <strain evidence="6 8">DSM 43854</strain>
    </source>
</reference>
<evidence type="ECO:0000256" key="2">
    <source>
        <dbReference type="ARBA" id="ARBA00023194"/>
    </source>
</evidence>
<dbReference type="InterPro" id="IPR010610">
    <property type="entry name" value="EryCIII-like_C"/>
</dbReference>
<dbReference type="InterPro" id="IPR004276">
    <property type="entry name" value="GlycoTrans_28_N"/>
</dbReference>
<comment type="pathway">
    <text evidence="1">Antibiotic biosynthesis; vancomycin biosynthesis.</text>
</comment>
<gene>
    <name evidence="6" type="ORF">B0293_33370</name>
    <name evidence="5" type="ORF">C791_3589</name>
</gene>
<evidence type="ECO:0000256" key="1">
    <source>
        <dbReference type="ARBA" id="ARBA00004660"/>
    </source>
</evidence>
<evidence type="ECO:0000313" key="7">
    <source>
        <dbReference type="Proteomes" id="UP000014137"/>
    </source>
</evidence>
<organism evidence="5 7">
    <name type="scientific">Amycolatopsis azurea DSM 43854</name>
    <dbReference type="NCBI Taxonomy" id="1238180"/>
    <lineage>
        <taxon>Bacteria</taxon>
        <taxon>Bacillati</taxon>
        <taxon>Actinomycetota</taxon>
        <taxon>Actinomycetes</taxon>
        <taxon>Pseudonocardiales</taxon>
        <taxon>Pseudonocardiaceae</taxon>
        <taxon>Amycolatopsis</taxon>
    </lineage>
</organism>
<dbReference type="EMBL" id="MUXN01000025">
    <property type="protein sequence ID" value="OOC02320.1"/>
    <property type="molecule type" value="Genomic_DNA"/>
</dbReference>
<evidence type="ECO:0000313" key="8">
    <source>
        <dbReference type="Proteomes" id="UP000188551"/>
    </source>
</evidence>
<dbReference type="Pfam" id="PF06722">
    <property type="entry name" value="EryCIII-like_C"/>
    <property type="match status" value="1"/>
</dbReference>